<dbReference type="PANTHER" id="PTHR47331">
    <property type="entry name" value="PHD-TYPE DOMAIN-CONTAINING PROTEIN"/>
    <property type="match status" value="1"/>
</dbReference>
<organism evidence="1 2">
    <name type="scientific">Trichonephila inaurata madagascariensis</name>
    <dbReference type="NCBI Taxonomy" id="2747483"/>
    <lineage>
        <taxon>Eukaryota</taxon>
        <taxon>Metazoa</taxon>
        <taxon>Ecdysozoa</taxon>
        <taxon>Arthropoda</taxon>
        <taxon>Chelicerata</taxon>
        <taxon>Arachnida</taxon>
        <taxon>Araneae</taxon>
        <taxon>Araneomorphae</taxon>
        <taxon>Entelegynae</taxon>
        <taxon>Araneoidea</taxon>
        <taxon>Nephilidae</taxon>
        <taxon>Trichonephila</taxon>
        <taxon>Trichonephila inaurata</taxon>
    </lineage>
</organism>
<dbReference type="EMBL" id="BMAV01002373">
    <property type="protein sequence ID" value="GFY41238.1"/>
    <property type="molecule type" value="Genomic_DNA"/>
</dbReference>
<dbReference type="Proteomes" id="UP000886998">
    <property type="component" value="Unassembled WGS sequence"/>
</dbReference>
<keyword evidence="2" id="KW-1185">Reference proteome</keyword>
<proteinExistence type="predicted"/>
<gene>
    <name evidence="1" type="primary">AVEN_71424_1</name>
    <name evidence="1" type="ORF">TNIN_228521</name>
</gene>
<protein>
    <submittedName>
        <fullName evidence="1">DUF1758 domain-containing protein</fullName>
    </submittedName>
</protein>
<name>A0A8X7BS33_9ARAC</name>
<reference evidence="1" key="1">
    <citation type="submission" date="2020-08" db="EMBL/GenBank/DDBJ databases">
        <title>Multicomponent nature underlies the extraordinary mechanical properties of spider dragline silk.</title>
        <authorList>
            <person name="Kono N."/>
            <person name="Nakamura H."/>
            <person name="Mori M."/>
            <person name="Yoshida Y."/>
            <person name="Ohtoshi R."/>
            <person name="Malay A.D."/>
            <person name="Moran D.A.P."/>
            <person name="Tomita M."/>
            <person name="Numata K."/>
            <person name="Arakawa K."/>
        </authorList>
    </citation>
    <scope>NUCLEOTIDE SEQUENCE</scope>
</reference>
<evidence type="ECO:0000313" key="2">
    <source>
        <dbReference type="Proteomes" id="UP000886998"/>
    </source>
</evidence>
<evidence type="ECO:0000313" key="1">
    <source>
        <dbReference type="EMBL" id="GFY41238.1"/>
    </source>
</evidence>
<dbReference type="OrthoDB" id="6434384at2759"/>
<comment type="caution">
    <text evidence="1">The sequence shown here is derived from an EMBL/GenBank/DDBJ whole genome shotgun (WGS) entry which is preliminary data.</text>
</comment>
<dbReference type="AlphaFoldDB" id="A0A8X7BS33"/>
<accession>A0A8X7BS33</accession>
<sequence length="411" mass="46235">MVSNSILPARYFFFYLQKGRSAGPNLLSGSTYNGDEERCVLKSQNRPCKTLRRIGGKLRALESLGKTQEKFGDFLAPLVEICLPEEILLTWERTRNHQEHSENVTEKNSRTLTNLMTFLRQEVQGEEMVVLARSGFTMQHGTRKKEFNPVPQKENSVDSATAASLVSLKSSGKKPMCIFCDKPHASHKCFCAKRLSLDERLKILSKKGACYTCLTKSNHISSQCDLKSRLKCKYCSLSHYEFMCRKKPDTSVSVESSNPSPEISLSNQCNKNKTVYLQTLFAVVGGQGCEKHVRILLDSASQFSHISERLITYLGLVPHRQETIIHSLFGGTQTKPKRHGVFSIELKDIKGKYSCCYEALSEEKICGYVPKITDQCILNNLKAMNIEFSDSFSEDLEIDLLLGAIMNLVAS</sequence>